<reference evidence="2" key="1">
    <citation type="submission" date="2019-10" db="EMBL/GenBank/DDBJ databases">
        <authorList>
            <person name="Soares A.E.R."/>
            <person name="Aleixo A."/>
            <person name="Schneider P."/>
            <person name="Miyaki C.Y."/>
            <person name="Schneider M.P."/>
            <person name="Mello C."/>
            <person name="Vasconcelos A.T.R."/>
        </authorList>
    </citation>
    <scope>NUCLEOTIDE SEQUENCE</scope>
    <source>
        <tissue evidence="2">Muscle</tissue>
    </source>
</reference>
<organism evidence="2 3">
    <name type="scientific">Willisornis vidua</name>
    <name type="common">Xingu scale-backed antbird</name>
    <dbReference type="NCBI Taxonomy" id="1566151"/>
    <lineage>
        <taxon>Eukaryota</taxon>
        <taxon>Metazoa</taxon>
        <taxon>Chordata</taxon>
        <taxon>Craniata</taxon>
        <taxon>Vertebrata</taxon>
        <taxon>Euteleostomi</taxon>
        <taxon>Archelosauria</taxon>
        <taxon>Archosauria</taxon>
        <taxon>Dinosauria</taxon>
        <taxon>Saurischia</taxon>
        <taxon>Theropoda</taxon>
        <taxon>Coelurosauria</taxon>
        <taxon>Aves</taxon>
        <taxon>Neognathae</taxon>
        <taxon>Neoaves</taxon>
        <taxon>Telluraves</taxon>
        <taxon>Australaves</taxon>
        <taxon>Passeriformes</taxon>
        <taxon>Thamnophilidae</taxon>
        <taxon>Willisornis</taxon>
    </lineage>
</organism>
<evidence type="ECO:0000313" key="2">
    <source>
        <dbReference type="EMBL" id="KAJ7411536.1"/>
    </source>
</evidence>
<evidence type="ECO:0000313" key="3">
    <source>
        <dbReference type="Proteomes" id="UP001145742"/>
    </source>
</evidence>
<sequence length="115" mass="12859">METSLYFKQGKKGRSRELQTNTKLSGAVDTTEGRDTIQRDLNEKGTHRNLTRSNNSKCKGLHLGWENPTYKYRLGEVIKSNPTGNDLGVLVDEKLDMSEQCALAAQKANCILGWS</sequence>
<feature type="region of interest" description="Disordered" evidence="1">
    <location>
        <begin position="1"/>
        <end position="31"/>
    </location>
</feature>
<protein>
    <submittedName>
        <fullName evidence="2">Rna-directed dna polymerase from mobile element jockey-like</fullName>
    </submittedName>
</protein>
<name>A0ABQ9D3F3_9PASS</name>
<accession>A0ABQ9D3F3</accession>
<gene>
    <name evidence="2" type="ORF">WISP_102375</name>
</gene>
<dbReference type="EMBL" id="WHWB01034315">
    <property type="protein sequence ID" value="KAJ7411536.1"/>
    <property type="molecule type" value="Genomic_DNA"/>
</dbReference>
<dbReference type="PANTHER" id="PTHR33332">
    <property type="entry name" value="REVERSE TRANSCRIPTASE DOMAIN-CONTAINING PROTEIN"/>
    <property type="match status" value="1"/>
</dbReference>
<dbReference type="Proteomes" id="UP001145742">
    <property type="component" value="Unassembled WGS sequence"/>
</dbReference>
<proteinExistence type="predicted"/>
<keyword evidence="3" id="KW-1185">Reference proteome</keyword>
<evidence type="ECO:0000256" key="1">
    <source>
        <dbReference type="SAM" id="MobiDB-lite"/>
    </source>
</evidence>
<comment type="caution">
    <text evidence="2">The sequence shown here is derived from an EMBL/GenBank/DDBJ whole genome shotgun (WGS) entry which is preliminary data.</text>
</comment>